<feature type="domain" description="CRIB" evidence="1">
    <location>
        <begin position="184"/>
        <end position="197"/>
    </location>
</feature>
<dbReference type="InterPro" id="IPR000095">
    <property type="entry name" value="CRIB_dom"/>
</dbReference>
<protein>
    <submittedName>
        <fullName evidence="3">CRIB domain-containing protein</fullName>
    </submittedName>
</protein>
<dbReference type="AlphaFoldDB" id="A0A0R3RRF6"/>
<dbReference type="WBParaSite" id="EEL_0000431501-mRNA-1">
    <property type="protein sequence ID" value="EEL_0000431501-mRNA-1"/>
    <property type="gene ID" value="EEL_0000431501"/>
</dbReference>
<dbReference type="PANTHER" id="PTHR11145">
    <property type="entry name" value="BTB/POZ DOMAIN-CONTAINING ADAPTER FOR CUL3-MEDIATED RHOA DEGRADATION PROTEIN FAMILY MEMBER"/>
    <property type="match status" value="1"/>
</dbReference>
<dbReference type="GO" id="GO:0051260">
    <property type="term" value="P:protein homooligomerization"/>
    <property type="evidence" value="ECO:0007669"/>
    <property type="project" value="InterPro"/>
</dbReference>
<dbReference type="Pfam" id="PF02214">
    <property type="entry name" value="BTB_2"/>
    <property type="match status" value="1"/>
</dbReference>
<evidence type="ECO:0000259" key="1">
    <source>
        <dbReference type="PROSITE" id="PS50108"/>
    </source>
</evidence>
<organism evidence="2 3">
    <name type="scientific">Elaeophora elaphi</name>
    <dbReference type="NCBI Taxonomy" id="1147741"/>
    <lineage>
        <taxon>Eukaryota</taxon>
        <taxon>Metazoa</taxon>
        <taxon>Ecdysozoa</taxon>
        <taxon>Nematoda</taxon>
        <taxon>Chromadorea</taxon>
        <taxon>Rhabditida</taxon>
        <taxon>Spirurina</taxon>
        <taxon>Spiruromorpha</taxon>
        <taxon>Filarioidea</taxon>
        <taxon>Onchocercidae</taxon>
        <taxon>Elaeophora</taxon>
    </lineage>
</organism>
<dbReference type="PANTHER" id="PTHR11145:SF8">
    <property type="entry name" value="RE57120P"/>
    <property type="match status" value="1"/>
</dbReference>
<name>A0A0R3RRF6_9BILA</name>
<sequence>MDKQCIILDVGGRLFKTKVTTLTSIDGSYFQQLFMAKWDQLLDSDGHLFIDRDSDVFPAVLGYLRHGKSYPLPVDDYKLSLIIYEAQFYKLPELIKAAKRIQSYMKRNFIPSKSAISSNPTNMQKLAQTYKNVLLGKEMTPKPVLSIPAVAPPLPQKSTGNDETSMRHFLRKLSKRHNRSKTEIGPPNEFKHIIHVGRADDGHKSVIDHNDNNEKALKAVVQAVHDEISDLPIVYSLVDADENGNHSESVEIFFTGPTIQAYHNDNPLSPRILPTSLRSGFYDNCCYEITRSGKRENFCIKETKNGLIVTDM</sequence>
<dbReference type="SMART" id="SM00225">
    <property type="entry name" value="BTB"/>
    <property type="match status" value="1"/>
</dbReference>
<dbReference type="Gene3D" id="3.30.710.10">
    <property type="entry name" value="Potassium Channel Kv1.1, Chain A"/>
    <property type="match status" value="1"/>
</dbReference>
<dbReference type="SUPFAM" id="SSF54695">
    <property type="entry name" value="POZ domain"/>
    <property type="match status" value="1"/>
</dbReference>
<dbReference type="InterPro" id="IPR045068">
    <property type="entry name" value="BACURD1-3"/>
</dbReference>
<dbReference type="InterPro" id="IPR003131">
    <property type="entry name" value="T1-type_BTB"/>
</dbReference>
<evidence type="ECO:0000313" key="2">
    <source>
        <dbReference type="Proteomes" id="UP000050640"/>
    </source>
</evidence>
<dbReference type="STRING" id="1147741.A0A0R3RRF6"/>
<dbReference type="PROSITE" id="PS50108">
    <property type="entry name" value="CRIB"/>
    <property type="match status" value="1"/>
</dbReference>
<reference evidence="3" key="1">
    <citation type="submission" date="2017-02" db="UniProtKB">
        <authorList>
            <consortium name="WormBaseParasite"/>
        </authorList>
    </citation>
    <scope>IDENTIFICATION</scope>
</reference>
<dbReference type="Proteomes" id="UP000050640">
    <property type="component" value="Unplaced"/>
</dbReference>
<accession>A0A0R3RRF6</accession>
<dbReference type="CDD" id="cd18316">
    <property type="entry name" value="BTB_POZ_KCTD-like"/>
    <property type="match status" value="1"/>
</dbReference>
<dbReference type="InterPro" id="IPR000210">
    <property type="entry name" value="BTB/POZ_dom"/>
</dbReference>
<dbReference type="InterPro" id="IPR011333">
    <property type="entry name" value="SKP1/BTB/POZ_sf"/>
</dbReference>
<keyword evidence="2" id="KW-1185">Reference proteome</keyword>
<proteinExistence type="predicted"/>
<evidence type="ECO:0000313" key="3">
    <source>
        <dbReference type="WBParaSite" id="EEL_0000431501-mRNA-1"/>
    </source>
</evidence>